<organism evidence="1 2">
    <name type="scientific">Burkholderia multivorans (strain ATCC 17616 / 249)</name>
    <dbReference type="NCBI Taxonomy" id="395019"/>
    <lineage>
        <taxon>Bacteria</taxon>
        <taxon>Pseudomonadati</taxon>
        <taxon>Pseudomonadota</taxon>
        <taxon>Betaproteobacteria</taxon>
        <taxon>Burkholderiales</taxon>
        <taxon>Burkholderiaceae</taxon>
        <taxon>Burkholderia</taxon>
        <taxon>Burkholderia cepacia complex</taxon>
    </lineage>
</organism>
<dbReference type="HOGENOM" id="CLU_085624_0_0_4"/>
<dbReference type="GeneID" id="93168674"/>
<dbReference type="EMBL" id="AP009387">
    <property type="protein sequence ID" value="BAG47718.1"/>
    <property type="molecule type" value="Genomic_DNA"/>
</dbReference>
<dbReference type="STRING" id="395019.BMULJ_05911"/>
<name>A0A0H3KVK5_BURM1</name>
<protein>
    <recommendedName>
        <fullName evidence="3">PRTRC system protein B</fullName>
    </recommendedName>
</protein>
<dbReference type="InterPro" id="IPR032787">
    <property type="entry name" value="Prok-E2_D"/>
</dbReference>
<sequence>MSGISAGRTGSDVALSQALLLYTSADGAHFATAHAVIADRKSGRPIIGAGRPLDRKVLIRTLQQLAEHVAPRAEFLPATVLGVSPEAVTWWCPAAMRRVFFECENLGKRSAVVPHPGLVFQASNQGFRVFAVACSDRPVRETPLFEPPYFNTWDHGRICIGSAQVPKRVDVASIDGWEAGFFDSAFTHPNVGGKRIEYKDGEYAFWRDMLDGKFGEVFPQTVMVPTKLTVGLLVNSQIGMGA</sequence>
<dbReference type="AlphaFoldDB" id="A0A0H3KVK5"/>
<accession>A0A0H3KVK5</accession>
<gene>
    <name evidence="1" type="ordered locus">BMULJ_05911</name>
</gene>
<dbReference type="KEGG" id="bmj:BMULJ_05911"/>
<dbReference type="InterPro" id="IPR022280">
    <property type="entry name" value="PRTRC_protein-B"/>
</dbReference>
<dbReference type="NCBIfam" id="TIGR03737">
    <property type="entry name" value="PRTRC_B"/>
    <property type="match status" value="1"/>
</dbReference>
<dbReference type="eggNOG" id="ENOG502ZANB">
    <property type="taxonomic scope" value="Bacteria"/>
</dbReference>
<dbReference type="Proteomes" id="UP000008815">
    <property type="component" value="Chromosome 3"/>
</dbReference>
<evidence type="ECO:0000313" key="1">
    <source>
        <dbReference type="EMBL" id="BAG47718.1"/>
    </source>
</evidence>
<dbReference type="RefSeq" id="WP_012217991.1">
    <property type="nucleotide sequence ID" value="NC_010087.1"/>
</dbReference>
<dbReference type="KEGG" id="bmu:Bmul_5593"/>
<reference evidence="1 2" key="1">
    <citation type="submission" date="2007-04" db="EMBL/GenBank/DDBJ databases">
        <title>Complete genome sequence of Burkholderia multivorans ATCC 17616.</title>
        <authorList>
            <person name="Ohtsubo Y."/>
            <person name="Yamashita A."/>
            <person name="Kurokawa K."/>
            <person name="Takami H."/>
            <person name="Yuhara S."/>
            <person name="Nishiyama E."/>
            <person name="Endo R."/>
            <person name="Miyazaki R."/>
            <person name="Ono A."/>
            <person name="Yano K."/>
            <person name="Ito M."/>
            <person name="Sota M."/>
            <person name="Yuji N."/>
            <person name="Hattori M."/>
            <person name="Tsuda M."/>
        </authorList>
    </citation>
    <scope>NUCLEOTIDE SEQUENCE [LARGE SCALE GENOMIC DNA]</scope>
    <source>
        <strain evidence="2">ATCC 17616 / 249</strain>
    </source>
</reference>
<proteinExistence type="predicted"/>
<evidence type="ECO:0008006" key="3">
    <source>
        <dbReference type="Google" id="ProtNLM"/>
    </source>
</evidence>
<dbReference type="Pfam" id="PF14460">
    <property type="entry name" value="Prok-E2_D"/>
    <property type="match status" value="1"/>
</dbReference>
<evidence type="ECO:0000313" key="2">
    <source>
        <dbReference type="Proteomes" id="UP000008815"/>
    </source>
</evidence>
<keyword evidence="2" id="KW-1185">Reference proteome</keyword>